<feature type="compositionally biased region" description="Basic and acidic residues" evidence="6">
    <location>
        <begin position="733"/>
        <end position="747"/>
    </location>
</feature>
<name>A0AAE1AMY6_9GAST</name>
<dbReference type="GO" id="GO:0000785">
    <property type="term" value="C:chromatin"/>
    <property type="evidence" value="ECO:0007669"/>
    <property type="project" value="TreeGrafter"/>
</dbReference>
<reference evidence="8" key="1">
    <citation type="journal article" date="2023" name="G3 (Bethesda)">
        <title>A reference genome for the long-term kleptoplast-retaining sea slug Elysia crispata morphotype clarki.</title>
        <authorList>
            <person name="Eastman K.E."/>
            <person name="Pendleton A.L."/>
            <person name="Shaikh M.A."/>
            <person name="Suttiyut T."/>
            <person name="Ogas R."/>
            <person name="Tomko P."/>
            <person name="Gavelis G."/>
            <person name="Widhalm J.R."/>
            <person name="Wisecaver J.H."/>
        </authorList>
    </citation>
    <scope>NUCLEOTIDE SEQUENCE</scope>
    <source>
        <strain evidence="8">ECLA1</strain>
    </source>
</reference>
<evidence type="ECO:0000259" key="7">
    <source>
        <dbReference type="PROSITE" id="PS50252"/>
    </source>
</evidence>
<dbReference type="GO" id="GO:0000978">
    <property type="term" value="F:RNA polymerase II cis-regulatory region sequence-specific DNA binding"/>
    <property type="evidence" value="ECO:0007669"/>
    <property type="project" value="InterPro"/>
</dbReference>
<feature type="compositionally biased region" description="Basic and acidic residues" evidence="6">
    <location>
        <begin position="957"/>
        <end position="970"/>
    </location>
</feature>
<feature type="domain" description="T-box" evidence="7">
    <location>
        <begin position="1"/>
        <end position="61"/>
    </location>
</feature>
<feature type="region of interest" description="Disordered" evidence="6">
    <location>
        <begin position="596"/>
        <end position="650"/>
    </location>
</feature>
<feature type="compositionally biased region" description="Gly residues" evidence="6">
    <location>
        <begin position="138"/>
        <end position="147"/>
    </location>
</feature>
<dbReference type="PROSITE" id="PS50252">
    <property type="entry name" value="TBOX_3"/>
    <property type="match status" value="1"/>
</dbReference>
<feature type="region of interest" description="Disordered" evidence="6">
    <location>
        <begin position="680"/>
        <end position="846"/>
    </location>
</feature>
<keyword evidence="3" id="KW-0804">Transcription</keyword>
<evidence type="ECO:0000256" key="3">
    <source>
        <dbReference type="ARBA" id="ARBA00023163"/>
    </source>
</evidence>
<feature type="region of interest" description="Disordered" evidence="6">
    <location>
        <begin position="452"/>
        <end position="487"/>
    </location>
</feature>
<dbReference type="InterPro" id="IPR001699">
    <property type="entry name" value="TF_T-box"/>
</dbReference>
<feature type="compositionally biased region" description="Low complexity" evidence="6">
    <location>
        <begin position="926"/>
        <end position="938"/>
    </location>
</feature>
<dbReference type="PRINTS" id="PR00937">
    <property type="entry name" value="TBOX"/>
</dbReference>
<accession>A0AAE1AMY6</accession>
<comment type="subcellular location">
    <subcellularLocation>
        <location evidence="5">Nucleus</location>
    </subcellularLocation>
</comment>
<feature type="region of interest" description="Disordered" evidence="6">
    <location>
        <begin position="918"/>
        <end position="978"/>
    </location>
</feature>
<dbReference type="EMBL" id="JAWDGP010001519">
    <property type="protein sequence ID" value="KAK3790699.1"/>
    <property type="molecule type" value="Genomic_DNA"/>
</dbReference>
<keyword evidence="9" id="KW-1185">Reference proteome</keyword>
<feature type="compositionally biased region" description="Basic and acidic residues" evidence="6">
    <location>
        <begin position="244"/>
        <end position="271"/>
    </location>
</feature>
<feature type="compositionally biased region" description="Pro residues" evidence="6">
    <location>
        <begin position="452"/>
        <end position="469"/>
    </location>
</feature>
<dbReference type="GO" id="GO:0045893">
    <property type="term" value="P:positive regulation of DNA-templated transcription"/>
    <property type="evidence" value="ECO:0007669"/>
    <property type="project" value="InterPro"/>
</dbReference>
<dbReference type="Gene3D" id="2.60.40.820">
    <property type="entry name" value="Transcription factor, T-box"/>
    <property type="match status" value="1"/>
</dbReference>
<keyword evidence="1" id="KW-0805">Transcription regulation</keyword>
<evidence type="ECO:0000256" key="5">
    <source>
        <dbReference type="PROSITE-ProRule" id="PRU00201"/>
    </source>
</evidence>
<evidence type="ECO:0000256" key="1">
    <source>
        <dbReference type="ARBA" id="ARBA00023015"/>
    </source>
</evidence>
<comment type="caution">
    <text evidence="8">The sequence shown here is derived from an EMBL/GenBank/DDBJ whole genome shotgun (WGS) entry which is preliminary data.</text>
</comment>
<organism evidence="8 9">
    <name type="scientific">Elysia crispata</name>
    <name type="common">lettuce slug</name>
    <dbReference type="NCBI Taxonomy" id="231223"/>
    <lineage>
        <taxon>Eukaryota</taxon>
        <taxon>Metazoa</taxon>
        <taxon>Spiralia</taxon>
        <taxon>Lophotrochozoa</taxon>
        <taxon>Mollusca</taxon>
        <taxon>Gastropoda</taxon>
        <taxon>Heterobranchia</taxon>
        <taxon>Euthyneura</taxon>
        <taxon>Panpulmonata</taxon>
        <taxon>Sacoglossa</taxon>
        <taxon>Placobranchoidea</taxon>
        <taxon>Plakobranchidae</taxon>
        <taxon>Elysia</taxon>
    </lineage>
</organism>
<feature type="compositionally biased region" description="Acidic residues" evidence="6">
    <location>
        <begin position="154"/>
        <end position="177"/>
    </location>
</feature>
<dbReference type="InterPro" id="IPR046360">
    <property type="entry name" value="T-box_DNA-bd"/>
</dbReference>
<keyword evidence="4 5" id="KW-0539">Nucleus</keyword>
<feature type="compositionally biased region" description="Basic and acidic residues" evidence="6">
    <location>
        <begin position="106"/>
        <end position="115"/>
    </location>
</feature>
<dbReference type="PANTHER" id="PTHR11267">
    <property type="entry name" value="T-BOX PROTEIN-RELATED"/>
    <property type="match status" value="1"/>
</dbReference>
<feature type="compositionally biased region" description="Basic and acidic residues" evidence="6">
    <location>
        <begin position="711"/>
        <end position="726"/>
    </location>
</feature>
<dbReference type="PANTHER" id="PTHR11267:SF181">
    <property type="entry name" value="OPTOMOTOR-BLIND PROTEIN"/>
    <property type="match status" value="1"/>
</dbReference>
<dbReference type="GO" id="GO:0001708">
    <property type="term" value="P:cell fate specification"/>
    <property type="evidence" value="ECO:0007669"/>
    <property type="project" value="TreeGrafter"/>
</dbReference>
<sequence>MHKYQPRLHVVRTQDFMALPFVEWKTLAFPETVFIAVTAYQNEKITQLKIDNNPFAKGFRDSGGGKREKKRLAIHSSGQENCPLSKRTRCEEGDDPSYPQGQPARDANRCTSRDEDGVDSGGEDGGYGEPDSRLNPSSGGGGGGGGSSYHREDVGEEDEEDDDPCTDIDVDESDDDNDKEKNSTTKTFPDLTEQSGQDTQPTEPSSEQTTAASPQASPRTHTDPDPSHKRRLSAEEPISNATECQRDRDKNIKSVERHNNEQILRERETRRNSFTSSKEEPPDEDQVCVDKTSKPEGGSTPEPVEAGEITANRNIRDEAGQITANRNIRDEAGEITANRNIRDSSSHFSPRRFHGHSVDTSRDHHGSAPKDSSSHTNPYPQSREQFLDHMGYLGSQTANLGHAHLYNPALLYPGLVGGAGLFTPPSVSSAATRMFGSVPNAFPGFPFQFPPIPLLTSPPPPPPPPPGPPSLSSSSSTPYKNLQGDTENLKLGPAALPFYLSMKQYQHQPFLNNEIASGHDGSLYRGPFSLEAAGASRPLPHPGFSRHNQLSPVATTATPPGAVAAAAAAKAAADAAAAAAAAAAAVTAGRISIQTTSSKSMLDSGSVHRHGSGPGSSRHSTPVKPASSPTLSPVKPASSPTVSPAHPSPHKLTSKFCYSYQCHSMNDSDSSSVLKTKPLQPRQDKIKLERPISPPAVDRAADTRGYSYKRLKLERPEPFRPFDRDSSQSPVHKPAENPDNYSKDLNSRKPSFPNSPEPALKGDNSLITRERTHEVSAPSKTDSSSQLKPTKKSFDISSLIKTETDPPSPKVSREENDKNSRHKSSPSSQIHLHPGYSQDGVSARTTDHQLRRINPASTSGSDIGYRQDTKTFLEQQQQLLLSHPSLHQHHHFHHHFYRHQLMLAEDNIVHNQPPSIEMETHGTPIASSSRAQPSSAASPVRYHQDRHQRHFTSSSDSHTKVMDSSREAPHKSSLTAESLSRPAMVMDHRVSPDVSTHHLYMSRKRPLFSDNRTERGVASGNELENMEMMLHGLKSPKTHTGRDKNVS</sequence>
<dbReference type="InterPro" id="IPR036960">
    <property type="entry name" value="T-box_sf"/>
</dbReference>
<dbReference type="GO" id="GO:0005634">
    <property type="term" value="C:nucleus"/>
    <property type="evidence" value="ECO:0007669"/>
    <property type="project" value="UniProtKB-SubCell"/>
</dbReference>
<keyword evidence="2 5" id="KW-0238">DNA-binding</keyword>
<dbReference type="Proteomes" id="UP001283361">
    <property type="component" value="Unassembled WGS sequence"/>
</dbReference>
<dbReference type="Pfam" id="PF00907">
    <property type="entry name" value="T-box"/>
    <property type="match status" value="1"/>
</dbReference>
<protein>
    <recommendedName>
        <fullName evidence="7">T-box domain-containing protein</fullName>
    </recommendedName>
</protein>
<dbReference type="GO" id="GO:0000981">
    <property type="term" value="F:DNA-binding transcription factor activity, RNA polymerase II-specific"/>
    <property type="evidence" value="ECO:0007669"/>
    <property type="project" value="TreeGrafter"/>
</dbReference>
<feature type="compositionally biased region" description="Basic and acidic residues" evidence="6">
    <location>
        <begin position="356"/>
        <end position="368"/>
    </location>
</feature>
<evidence type="ECO:0000313" key="9">
    <source>
        <dbReference type="Proteomes" id="UP001283361"/>
    </source>
</evidence>
<evidence type="ECO:0000256" key="2">
    <source>
        <dbReference type="ARBA" id="ARBA00023125"/>
    </source>
</evidence>
<dbReference type="InterPro" id="IPR008967">
    <property type="entry name" value="p53-like_TF_DNA-bd_sf"/>
</dbReference>
<evidence type="ECO:0000256" key="4">
    <source>
        <dbReference type="ARBA" id="ARBA00023242"/>
    </source>
</evidence>
<evidence type="ECO:0000256" key="6">
    <source>
        <dbReference type="SAM" id="MobiDB-lite"/>
    </source>
</evidence>
<proteinExistence type="predicted"/>
<gene>
    <name evidence="8" type="ORF">RRG08_038191</name>
</gene>
<feature type="compositionally biased region" description="Polar residues" evidence="6">
    <location>
        <begin position="778"/>
        <end position="788"/>
    </location>
</feature>
<feature type="compositionally biased region" description="Polar residues" evidence="6">
    <location>
        <begin position="192"/>
        <end position="219"/>
    </location>
</feature>
<comment type="caution">
    <text evidence="5">Lacks conserved residue(s) required for the propagation of feature annotation.</text>
</comment>
<feature type="region of interest" description="Disordered" evidence="6">
    <location>
        <begin position="76"/>
        <end position="382"/>
    </location>
</feature>
<evidence type="ECO:0000313" key="8">
    <source>
        <dbReference type="EMBL" id="KAK3790699.1"/>
    </source>
</evidence>
<dbReference type="SUPFAM" id="SSF49417">
    <property type="entry name" value="p53-like transcription factors"/>
    <property type="match status" value="1"/>
</dbReference>
<feature type="compositionally biased region" description="Polar residues" evidence="6">
    <location>
        <begin position="370"/>
        <end position="382"/>
    </location>
</feature>
<dbReference type="AlphaFoldDB" id="A0AAE1AMY6"/>